<keyword evidence="1" id="KW-1133">Transmembrane helix</keyword>
<proteinExistence type="predicted"/>
<organism evidence="2">
    <name type="scientific">uncultured Desulfobacteraceae bacterium</name>
    <dbReference type="NCBI Taxonomy" id="218296"/>
    <lineage>
        <taxon>Bacteria</taxon>
        <taxon>Pseudomonadati</taxon>
        <taxon>Thermodesulfobacteriota</taxon>
        <taxon>Desulfobacteria</taxon>
        <taxon>Desulfobacterales</taxon>
        <taxon>Desulfobacteraceae</taxon>
        <taxon>environmental samples</taxon>
    </lineage>
</organism>
<feature type="transmembrane region" description="Helical" evidence="1">
    <location>
        <begin position="6"/>
        <end position="25"/>
    </location>
</feature>
<name>A0A484HJT2_9BACT</name>
<evidence type="ECO:0000313" key="2">
    <source>
        <dbReference type="EMBL" id="VEN74488.1"/>
    </source>
</evidence>
<dbReference type="EMBL" id="CAACVI010000034">
    <property type="protein sequence ID" value="VEN74488.1"/>
    <property type="molecule type" value="Genomic_DNA"/>
</dbReference>
<accession>A0A484HJT2</accession>
<keyword evidence="1" id="KW-0472">Membrane</keyword>
<feature type="transmembrane region" description="Helical" evidence="1">
    <location>
        <begin position="37"/>
        <end position="59"/>
    </location>
</feature>
<evidence type="ECO:0000256" key="1">
    <source>
        <dbReference type="SAM" id="Phobius"/>
    </source>
</evidence>
<dbReference type="AlphaFoldDB" id="A0A484HJT2"/>
<keyword evidence="1" id="KW-0812">Transmembrane</keyword>
<gene>
    <name evidence="2" type="ORF">EPICR_40067</name>
</gene>
<sequence>MIRPVYFIEHLTLRSWFFFILPVLIKKKRDSDIQEQICYYWDAAILSLMIAKFTAYAIGVSVKKLTYKMEDVRDEEGVSVRLKTFYKDFSTIHTKITNHSIFKDFVEEISLTTRLPSYLSKSLFTYSIVDTKTCDHLVNSILLIKIARWKSFNHNGNFDGEIVLFMRKRIWSWIIEEEAARHGVELIHLKSKRNINYKKKILRIVPSYILNALRYFIRYKREDNNSVNYSIPCAKSHPRIATEYYGHLNLDQPECYSDLFFLQESALHGQDIFLMFNLPMDPLNGKKQVELKKHKIESIALSPHATLLDFSSIYNCKFFPVPKINELDGSGPEIKWLNEKKKDYHWTRLYWFKLFSRFNIKVYTHWYKNDSSHMAIADAIKELGGVATIYQRSHESMGTLALTVAADIVFGFSGLVADFEKQNKSKILYHVTTGYIGDHRFPLLREQAMEIRESLFENGAEHILAYFDENTVDDPRWYHGHDFARKNYFFLLERVLRNENIGLVLKPKAPATLRQRLGPVTDLLEETMDTGRCYLFEGGAVQGSYPPAAAALAADIAIHENLAAGTAGFESALSGAPTLLMDFEGFPGSKLYELGVGRVVFKDWESVWDACRDYFFGKNNIEGFGDWSPIINDLDPFRDGRASERIGTYLKWLLDGFKAGLDRDTVMADAAERYCNEWGQDKIVSIP</sequence>
<protein>
    <submittedName>
        <fullName evidence="2">Uncharacterized protein</fullName>
    </submittedName>
</protein>
<reference evidence="2" key="1">
    <citation type="submission" date="2019-01" db="EMBL/GenBank/DDBJ databases">
        <authorList>
            <consortium name="Genoscope - CEA"/>
            <person name="William W."/>
        </authorList>
    </citation>
    <scope>NUCLEOTIDE SEQUENCE</scope>
    <source>
        <strain evidence="2">CR-1</strain>
    </source>
</reference>